<dbReference type="PANTHER" id="PTHR28208:SF3">
    <property type="entry name" value="PHOSPHATIDATE PHOSPHATASE APP1"/>
    <property type="match status" value="1"/>
</dbReference>
<reference evidence="3" key="1">
    <citation type="submission" date="2019-02" db="EMBL/GenBank/DDBJ databases">
        <title>Glaciihabitans arcticus sp. nov., a psychrotolerant bacterium isolated from polar soil.</title>
        <authorList>
            <person name="Dahal R.H."/>
        </authorList>
    </citation>
    <scope>NUCLEOTIDE SEQUENCE [LARGE SCALE GENOMIC DNA]</scope>
    <source>
        <strain evidence="3">RP-3-7</strain>
    </source>
</reference>
<dbReference type="Proteomes" id="UP000294194">
    <property type="component" value="Unassembled WGS sequence"/>
</dbReference>
<dbReference type="RefSeq" id="WP_130981108.1">
    <property type="nucleotide sequence ID" value="NZ_SISG01000001.1"/>
</dbReference>
<dbReference type="AlphaFoldDB" id="A0A4Q9GTP6"/>
<dbReference type="GO" id="GO:0008195">
    <property type="term" value="F:phosphatidate phosphatase activity"/>
    <property type="evidence" value="ECO:0007669"/>
    <property type="project" value="InterPro"/>
</dbReference>
<evidence type="ECO:0000313" key="2">
    <source>
        <dbReference type="EMBL" id="TBN56998.1"/>
    </source>
</evidence>
<keyword evidence="3" id="KW-1185">Reference proteome</keyword>
<dbReference type="EMBL" id="SISG01000001">
    <property type="protein sequence ID" value="TBN56998.1"/>
    <property type="molecule type" value="Genomic_DNA"/>
</dbReference>
<proteinExistence type="predicted"/>
<accession>A0A4Q9GTP6</accession>
<sequence>MARTRKTPVARNGELAAPILHRAARIEDWYHELREKRGRKRGLKTTIIPYSGYGGPGWIRVLCRVVLTRGDVASQRVAKVRGWRSFFSIPVDDVVVTISAGGVEHKVTADRGGVVDTRIEVDLEPGWQSISIAAEDNSEPVTATIFVIDPAIGFGLISDIDDTVMVTALPRPMLAAWNTFVLDEHARRPVPGMAVLYERLVRAHPGAPIIYLSTGAWNVAPTLRRFLDRNLYPAGALLLTDWGPTHDRWFRSGKEHKQTSLERIAEELPTMRWLLVGDDGQHDEEIYAEFAAAHPDNVKAIAIRQLSTSEAVLAGGRSRAADEGTDDAALWVFAPDGAGLAEQLSDAGIMTDDDRPDVRP</sequence>
<dbReference type="InterPro" id="IPR019236">
    <property type="entry name" value="APP1_cat"/>
</dbReference>
<dbReference type="Pfam" id="PF09949">
    <property type="entry name" value="APP1_cat"/>
    <property type="match status" value="1"/>
</dbReference>
<name>A0A4Q9GTP6_9MICO</name>
<feature type="domain" description="Phosphatidate phosphatase APP1 catalytic" evidence="1">
    <location>
        <begin position="154"/>
        <end position="305"/>
    </location>
</feature>
<comment type="caution">
    <text evidence="2">The sequence shown here is derived from an EMBL/GenBank/DDBJ whole genome shotgun (WGS) entry which is preliminary data.</text>
</comment>
<dbReference type="PANTHER" id="PTHR28208">
    <property type="entry name" value="PHOSPHATIDATE PHOSPHATASE APP1"/>
    <property type="match status" value="1"/>
</dbReference>
<evidence type="ECO:0000313" key="3">
    <source>
        <dbReference type="Proteomes" id="UP000294194"/>
    </source>
</evidence>
<evidence type="ECO:0000259" key="1">
    <source>
        <dbReference type="Pfam" id="PF09949"/>
    </source>
</evidence>
<protein>
    <submittedName>
        <fullName evidence="2">DUF2183 domain-containing protein</fullName>
    </submittedName>
</protein>
<dbReference type="InterPro" id="IPR052935">
    <property type="entry name" value="Mg2+_PAP"/>
</dbReference>
<organism evidence="2 3">
    <name type="scientific">Glaciihabitans arcticus</name>
    <dbReference type="NCBI Taxonomy" id="2668039"/>
    <lineage>
        <taxon>Bacteria</taxon>
        <taxon>Bacillati</taxon>
        <taxon>Actinomycetota</taxon>
        <taxon>Actinomycetes</taxon>
        <taxon>Micrococcales</taxon>
        <taxon>Microbacteriaceae</taxon>
        <taxon>Glaciihabitans</taxon>
    </lineage>
</organism>
<gene>
    <name evidence="2" type="ORF">EYE40_06055</name>
</gene>